<evidence type="ECO:0000256" key="1">
    <source>
        <dbReference type="ARBA" id="ARBA00010638"/>
    </source>
</evidence>
<comment type="catalytic activity">
    <reaction evidence="4">
        <text>(6S)-5-formyl-5,6,7,8-tetrahydrofolate + ATP = (6R)-5,10-methenyltetrahydrofolate + ADP + phosphate</text>
        <dbReference type="Rhea" id="RHEA:10488"/>
        <dbReference type="ChEBI" id="CHEBI:30616"/>
        <dbReference type="ChEBI" id="CHEBI:43474"/>
        <dbReference type="ChEBI" id="CHEBI:57455"/>
        <dbReference type="ChEBI" id="CHEBI:57457"/>
        <dbReference type="ChEBI" id="CHEBI:456216"/>
        <dbReference type="EC" id="6.3.3.2"/>
    </reaction>
</comment>
<dbReference type="AlphaFoldDB" id="A0A841I689"/>
<gene>
    <name evidence="5" type="ORF">HNR42_002863</name>
</gene>
<dbReference type="Pfam" id="PF01812">
    <property type="entry name" value="5-FTHF_cyc-lig"/>
    <property type="match status" value="1"/>
</dbReference>
<accession>A0A841I689</accession>
<dbReference type="NCBIfam" id="TIGR02727">
    <property type="entry name" value="MTHFS_bact"/>
    <property type="match status" value="1"/>
</dbReference>
<dbReference type="PANTHER" id="PTHR23407:SF1">
    <property type="entry name" value="5-FORMYLTETRAHYDROFOLATE CYCLO-LIGASE"/>
    <property type="match status" value="1"/>
</dbReference>
<dbReference type="SUPFAM" id="SSF100950">
    <property type="entry name" value="NagB/RpiA/CoA transferase-like"/>
    <property type="match status" value="1"/>
</dbReference>
<dbReference type="GO" id="GO:0046872">
    <property type="term" value="F:metal ion binding"/>
    <property type="evidence" value="ECO:0007669"/>
    <property type="project" value="UniProtKB-KW"/>
</dbReference>
<keyword evidence="2 4" id="KW-0547">Nucleotide-binding</keyword>
<evidence type="ECO:0000256" key="2">
    <source>
        <dbReference type="ARBA" id="ARBA00022741"/>
    </source>
</evidence>
<reference evidence="5 6" key="1">
    <citation type="submission" date="2020-08" db="EMBL/GenBank/DDBJ databases">
        <title>Genomic Encyclopedia of Type Strains, Phase IV (KMG-IV): sequencing the most valuable type-strain genomes for metagenomic binning, comparative biology and taxonomic classification.</title>
        <authorList>
            <person name="Goeker M."/>
        </authorList>
    </citation>
    <scope>NUCLEOTIDE SEQUENCE [LARGE SCALE GENOMIC DNA]</scope>
    <source>
        <strain evidence="5 6">DSM 21458</strain>
    </source>
</reference>
<dbReference type="PANTHER" id="PTHR23407">
    <property type="entry name" value="ATPASE INHIBITOR/5-FORMYLTETRAHYDROFOLATE CYCLO-LIGASE"/>
    <property type="match status" value="1"/>
</dbReference>
<organism evidence="5 6">
    <name type="scientific">Deinobacterium chartae</name>
    <dbReference type="NCBI Taxonomy" id="521158"/>
    <lineage>
        <taxon>Bacteria</taxon>
        <taxon>Thermotogati</taxon>
        <taxon>Deinococcota</taxon>
        <taxon>Deinococci</taxon>
        <taxon>Deinococcales</taxon>
        <taxon>Deinococcaceae</taxon>
        <taxon>Deinobacterium</taxon>
    </lineage>
</organism>
<comment type="similarity">
    <text evidence="1 4">Belongs to the 5-formyltetrahydrofolate cyclo-ligase family.</text>
</comment>
<keyword evidence="3 4" id="KW-0067">ATP-binding</keyword>
<keyword evidence="4" id="KW-0460">Magnesium</keyword>
<comment type="cofactor">
    <cofactor evidence="4">
        <name>Mg(2+)</name>
        <dbReference type="ChEBI" id="CHEBI:18420"/>
    </cofactor>
</comment>
<dbReference type="InterPro" id="IPR002698">
    <property type="entry name" value="FTHF_cligase"/>
</dbReference>
<dbReference type="Gene3D" id="3.40.50.10420">
    <property type="entry name" value="NagB/RpiA/CoA transferase-like"/>
    <property type="match status" value="1"/>
</dbReference>
<dbReference type="RefSeq" id="WP_183988175.1">
    <property type="nucleotide sequence ID" value="NZ_JACHHG010000011.1"/>
</dbReference>
<name>A0A841I689_9DEIO</name>
<sequence>MTLPAVPDASASKREWRVWAKRLRNNSPNMSLEVERHLVRWLQERGLRRVLAYRAFGSEVSLNALPLLDPSLVLYTTRANLTPAPHLTVHPWESVRVRPGWNLLEPDADEPETDPSALEAVLVPGLAFDRAGYRLGYGVGFYDRFLPTLPQGCVRVGVTTEALRVDALPSEPHDVPVDFVATEAGVTPVVRP</sequence>
<protein>
    <recommendedName>
        <fullName evidence="4">5-formyltetrahydrofolate cyclo-ligase</fullName>
        <ecNumber evidence="4">6.3.3.2</ecNumber>
    </recommendedName>
</protein>
<dbReference type="EMBL" id="JACHHG010000011">
    <property type="protein sequence ID" value="MBB6099422.1"/>
    <property type="molecule type" value="Genomic_DNA"/>
</dbReference>
<keyword evidence="4" id="KW-0479">Metal-binding</keyword>
<dbReference type="InterPro" id="IPR024185">
    <property type="entry name" value="FTHF_cligase-like_sf"/>
</dbReference>
<evidence type="ECO:0000313" key="6">
    <source>
        <dbReference type="Proteomes" id="UP000569951"/>
    </source>
</evidence>
<dbReference type="EC" id="6.3.3.2" evidence="4"/>
<evidence type="ECO:0000256" key="4">
    <source>
        <dbReference type="RuleBase" id="RU361279"/>
    </source>
</evidence>
<dbReference type="GO" id="GO:0030272">
    <property type="term" value="F:5-formyltetrahydrofolate cyclo-ligase activity"/>
    <property type="evidence" value="ECO:0007669"/>
    <property type="project" value="UniProtKB-EC"/>
</dbReference>
<keyword evidence="5" id="KW-0436">Ligase</keyword>
<comment type="caution">
    <text evidence="5">The sequence shown here is derived from an EMBL/GenBank/DDBJ whole genome shotgun (WGS) entry which is preliminary data.</text>
</comment>
<dbReference type="Proteomes" id="UP000569951">
    <property type="component" value="Unassembled WGS sequence"/>
</dbReference>
<proteinExistence type="inferred from homology"/>
<dbReference type="GO" id="GO:0009396">
    <property type="term" value="P:folic acid-containing compound biosynthetic process"/>
    <property type="evidence" value="ECO:0007669"/>
    <property type="project" value="TreeGrafter"/>
</dbReference>
<keyword evidence="6" id="KW-1185">Reference proteome</keyword>
<evidence type="ECO:0000256" key="3">
    <source>
        <dbReference type="ARBA" id="ARBA00022840"/>
    </source>
</evidence>
<dbReference type="GO" id="GO:0035999">
    <property type="term" value="P:tetrahydrofolate interconversion"/>
    <property type="evidence" value="ECO:0007669"/>
    <property type="project" value="TreeGrafter"/>
</dbReference>
<evidence type="ECO:0000313" key="5">
    <source>
        <dbReference type="EMBL" id="MBB6099422.1"/>
    </source>
</evidence>
<dbReference type="InterPro" id="IPR037171">
    <property type="entry name" value="NagB/RpiA_transferase-like"/>
</dbReference>
<dbReference type="GO" id="GO:0005524">
    <property type="term" value="F:ATP binding"/>
    <property type="evidence" value="ECO:0007669"/>
    <property type="project" value="UniProtKB-KW"/>
</dbReference>